<proteinExistence type="predicted"/>
<feature type="non-terminal residue" evidence="2">
    <location>
        <position position="224"/>
    </location>
</feature>
<evidence type="ECO:0000256" key="1">
    <source>
        <dbReference type="SAM" id="Coils"/>
    </source>
</evidence>
<organism evidence="2 3">
    <name type="scientific">Coemansia biformis</name>
    <dbReference type="NCBI Taxonomy" id="1286918"/>
    <lineage>
        <taxon>Eukaryota</taxon>
        <taxon>Fungi</taxon>
        <taxon>Fungi incertae sedis</taxon>
        <taxon>Zoopagomycota</taxon>
        <taxon>Kickxellomycotina</taxon>
        <taxon>Kickxellomycetes</taxon>
        <taxon>Kickxellales</taxon>
        <taxon>Kickxellaceae</taxon>
        <taxon>Coemansia</taxon>
    </lineage>
</organism>
<reference evidence="2" key="1">
    <citation type="submission" date="2022-07" db="EMBL/GenBank/DDBJ databases">
        <title>Phylogenomic reconstructions and comparative analyses of Kickxellomycotina fungi.</title>
        <authorList>
            <person name="Reynolds N.K."/>
            <person name="Stajich J.E."/>
            <person name="Barry K."/>
            <person name="Grigoriev I.V."/>
            <person name="Crous P."/>
            <person name="Smith M.E."/>
        </authorList>
    </citation>
    <scope>NUCLEOTIDE SEQUENCE</scope>
    <source>
        <strain evidence="2">BCRC 34381</strain>
    </source>
</reference>
<feature type="coiled-coil region" evidence="1">
    <location>
        <begin position="76"/>
        <end position="127"/>
    </location>
</feature>
<comment type="caution">
    <text evidence="2">The sequence shown here is derived from an EMBL/GenBank/DDBJ whole genome shotgun (WGS) entry which is preliminary data.</text>
</comment>
<evidence type="ECO:0000313" key="2">
    <source>
        <dbReference type="EMBL" id="KAJ1719185.1"/>
    </source>
</evidence>
<protein>
    <submittedName>
        <fullName evidence="2">Uncharacterized protein</fullName>
    </submittedName>
</protein>
<sequence length="224" mass="25446">MEAPSTPQGRQFSEREKQVEYKKGAIWSEERLSDARHSLVASGWAPAAAEKFVKTAQRGRKAIEKDMHDKEVAGKAKAVEEALQELNESTTEVEELNKRSAEMQVQLEKMKEELAEIMDGREQKARKLLELQTELYELLFSQEGQMPYRQLQDQVRMAAKECIPEPVAKASRAAGVAMGRVQTEEEYSDSTEQSLGLKLLLGMLPVMMRQMVQYPDAYPEPVLR</sequence>
<accession>A0A9W8CMJ2</accession>
<keyword evidence="3" id="KW-1185">Reference proteome</keyword>
<dbReference type="AlphaFoldDB" id="A0A9W8CMJ2"/>
<dbReference type="Proteomes" id="UP001143981">
    <property type="component" value="Unassembled WGS sequence"/>
</dbReference>
<keyword evidence="1" id="KW-0175">Coiled coil</keyword>
<name>A0A9W8CMJ2_9FUNG</name>
<evidence type="ECO:0000313" key="3">
    <source>
        <dbReference type="Proteomes" id="UP001143981"/>
    </source>
</evidence>
<gene>
    <name evidence="2" type="ORF">LPJ61_006360</name>
</gene>
<dbReference type="EMBL" id="JANBOI010002988">
    <property type="protein sequence ID" value="KAJ1719185.1"/>
    <property type="molecule type" value="Genomic_DNA"/>
</dbReference>